<feature type="transmembrane region" description="Helical" evidence="5">
    <location>
        <begin position="329"/>
        <end position="350"/>
    </location>
</feature>
<dbReference type="InterPro" id="IPR019430">
    <property type="entry name" value="7TM_GPCR_serpentine_rcpt_Srx"/>
</dbReference>
<evidence type="ECO:0000313" key="7">
    <source>
        <dbReference type="EMBL" id="EYC30596.1"/>
    </source>
</evidence>
<dbReference type="PANTHER" id="PTHR23017">
    <property type="entry name" value="SERPENTINE RECEPTOR, CLASS X"/>
    <property type="match status" value="1"/>
</dbReference>
<feature type="transmembrane region" description="Helical" evidence="5">
    <location>
        <begin position="378"/>
        <end position="402"/>
    </location>
</feature>
<dbReference type="Pfam" id="PF10328">
    <property type="entry name" value="7TM_GPCR_Srx"/>
    <property type="match status" value="2"/>
</dbReference>
<evidence type="ECO:0000256" key="5">
    <source>
        <dbReference type="SAM" id="Phobius"/>
    </source>
</evidence>
<dbReference type="InterPro" id="IPR017452">
    <property type="entry name" value="GPCR_Rhodpsn_7TM"/>
</dbReference>
<dbReference type="Proteomes" id="UP000024635">
    <property type="component" value="Unassembled WGS sequence"/>
</dbReference>
<keyword evidence="2 5" id="KW-0812">Transmembrane</keyword>
<dbReference type="SUPFAM" id="SSF81321">
    <property type="entry name" value="Family A G protein-coupled receptor-like"/>
    <property type="match status" value="2"/>
</dbReference>
<proteinExistence type="predicted"/>
<dbReference type="GO" id="GO:0016020">
    <property type="term" value="C:membrane"/>
    <property type="evidence" value="ECO:0007669"/>
    <property type="project" value="UniProtKB-SubCell"/>
</dbReference>
<keyword evidence="8" id="KW-1185">Reference proteome</keyword>
<evidence type="ECO:0000259" key="6">
    <source>
        <dbReference type="PROSITE" id="PS50262"/>
    </source>
</evidence>
<keyword evidence="3 5" id="KW-1133">Transmembrane helix</keyword>
<dbReference type="Gene3D" id="1.20.1070.10">
    <property type="entry name" value="Rhodopsin 7-helix transmembrane proteins"/>
    <property type="match status" value="2"/>
</dbReference>
<dbReference type="EMBL" id="JARK01001341">
    <property type="protein sequence ID" value="EYC30596.1"/>
    <property type="molecule type" value="Genomic_DNA"/>
</dbReference>
<dbReference type="CDD" id="cd00637">
    <property type="entry name" value="7tm_classA_rhodopsin-like"/>
    <property type="match status" value="1"/>
</dbReference>
<evidence type="ECO:0000256" key="3">
    <source>
        <dbReference type="ARBA" id="ARBA00022989"/>
    </source>
</evidence>
<dbReference type="AlphaFoldDB" id="A0A016VTH6"/>
<evidence type="ECO:0000256" key="4">
    <source>
        <dbReference type="ARBA" id="ARBA00023136"/>
    </source>
</evidence>
<evidence type="ECO:0000256" key="2">
    <source>
        <dbReference type="ARBA" id="ARBA00022692"/>
    </source>
</evidence>
<dbReference type="PROSITE" id="PS50262">
    <property type="entry name" value="G_PROTEIN_RECEP_F1_2"/>
    <property type="match status" value="1"/>
</dbReference>
<comment type="caution">
    <text evidence="7">The sequence shown here is derived from an EMBL/GenBank/DDBJ whole genome shotgun (WGS) entry which is preliminary data.</text>
</comment>
<protein>
    <recommendedName>
        <fullName evidence="6">G-protein coupled receptors family 1 profile domain-containing protein</fullName>
    </recommendedName>
</protein>
<feature type="transmembrane region" description="Helical" evidence="5">
    <location>
        <begin position="16"/>
        <end position="38"/>
    </location>
</feature>
<feature type="domain" description="G-protein coupled receptors family 1 profile" evidence="6">
    <location>
        <begin position="230"/>
        <end position="424"/>
    </location>
</feature>
<feature type="transmembrane region" description="Helical" evidence="5">
    <location>
        <begin position="214"/>
        <end position="239"/>
    </location>
</feature>
<evidence type="ECO:0000256" key="1">
    <source>
        <dbReference type="ARBA" id="ARBA00004370"/>
    </source>
</evidence>
<feature type="transmembrane region" description="Helical" evidence="5">
    <location>
        <begin position="297"/>
        <end position="317"/>
    </location>
</feature>
<dbReference type="OrthoDB" id="5825164at2759"/>
<feature type="transmembrane region" description="Helical" evidence="5">
    <location>
        <begin position="59"/>
        <end position="78"/>
    </location>
</feature>
<name>A0A016VTH6_9BILA</name>
<keyword evidence="4 5" id="KW-0472">Membrane</keyword>
<gene>
    <name evidence="7" type="primary">Acey_s0005.g2738</name>
    <name evidence="7" type="ORF">Y032_0005g2738</name>
</gene>
<accession>A0A016VTH6</accession>
<comment type="subcellular location">
    <subcellularLocation>
        <location evidence="1">Membrane</location>
    </subcellularLocation>
</comment>
<sequence>MLESGNRTDGGELTRISIGIILFTNGTIGIIINVHNIFFMYRSKDFSTSFGYLRKARSICNIINLLVFVFYTAPITVFKYLPAGDEVGRIIALIVSPAYVTIMFIQFAVAFSRVIAVFLPLRSQIMAKTSQIMVNIVKGGTVVSFSHCRNGDNVFHTQTFSLHFVVEKLLIVSVQNTPKIYLQGTSLDCCFVLLKICSMLDSENKTEGGNLTRISIGIILFTNGAIGIIINVHNVFFMYRSNDFSTSFGYLCKARSICNIINLLSFVFYTAPNTVFKILPVGDEVGRIIGLISGPSYVAITFIQFAVAFSRVIAVFFPLQYNRICTLRWAAVVVISGMLYGFVINSIHVMTGCRFVYDFNVYAWGYQNCSQMLIYFEFVYLVLTAGATSLTAHIFIAFSLIIKIFNSFSKVNANLLELQGSGLD</sequence>
<evidence type="ECO:0000313" key="8">
    <source>
        <dbReference type="Proteomes" id="UP000024635"/>
    </source>
</evidence>
<reference evidence="8" key="1">
    <citation type="journal article" date="2015" name="Nat. Genet.">
        <title>The genome and transcriptome of the zoonotic hookworm Ancylostoma ceylanicum identify infection-specific gene families.</title>
        <authorList>
            <person name="Schwarz E.M."/>
            <person name="Hu Y."/>
            <person name="Antoshechkin I."/>
            <person name="Miller M.M."/>
            <person name="Sternberg P.W."/>
            <person name="Aroian R.V."/>
        </authorList>
    </citation>
    <scope>NUCLEOTIDE SEQUENCE</scope>
    <source>
        <strain evidence="8">HY135</strain>
    </source>
</reference>
<organism evidence="7 8">
    <name type="scientific">Ancylostoma ceylanicum</name>
    <dbReference type="NCBI Taxonomy" id="53326"/>
    <lineage>
        <taxon>Eukaryota</taxon>
        <taxon>Metazoa</taxon>
        <taxon>Ecdysozoa</taxon>
        <taxon>Nematoda</taxon>
        <taxon>Chromadorea</taxon>
        <taxon>Rhabditida</taxon>
        <taxon>Rhabditina</taxon>
        <taxon>Rhabditomorpha</taxon>
        <taxon>Strongyloidea</taxon>
        <taxon>Ancylostomatidae</taxon>
        <taxon>Ancylostomatinae</taxon>
        <taxon>Ancylostoma</taxon>
    </lineage>
</organism>
<feature type="transmembrane region" description="Helical" evidence="5">
    <location>
        <begin position="90"/>
        <end position="119"/>
    </location>
</feature>
<dbReference type="PANTHER" id="PTHR23017:SF3">
    <property type="entry name" value="G-PROTEIN COUPLED RECEPTORS FAMILY 1 PROFILE DOMAIN-CONTAINING PROTEIN"/>
    <property type="match status" value="1"/>
</dbReference>